<evidence type="ECO:0000313" key="2">
    <source>
        <dbReference type="Proteomes" id="UP000319462"/>
    </source>
</evidence>
<reference evidence="1 2" key="1">
    <citation type="submission" date="2018-09" db="EMBL/GenBank/DDBJ databases">
        <authorList>
            <person name="Peiro R."/>
            <person name="Begona"/>
            <person name="Cbmso G."/>
            <person name="Lopez M."/>
            <person name="Gonzalez S."/>
        </authorList>
    </citation>
    <scope>NUCLEOTIDE SEQUENCE [LARGE SCALE GENOMIC DNA]</scope>
</reference>
<name>A0A3P3Z8C9_LEIBR</name>
<gene>
    <name evidence="1" type="ORF">LBRM2904_25.0950</name>
</gene>
<dbReference type="AlphaFoldDB" id="A0A3P3Z8C9"/>
<proteinExistence type="predicted"/>
<organism evidence="1 2">
    <name type="scientific">Leishmania braziliensis MHOM/BR/75/M2904</name>
    <dbReference type="NCBI Taxonomy" id="420245"/>
    <lineage>
        <taxon>Eukaryota</taxon>
        <taxon>Discoba</taxon>
        <taxon>Euglenozoa</taxon>
        <taxon>Kinetoplastea</taxon>
        <taxon>Metakinetoplastina</taxon>
        <taxon>Trypanosomatida</taxon>
        <taxon>Trypanosomatidae</taxon>
        <taxon>Leishmaniinae</taxon>
        <taxon>Leishmania</taxon>
        <taxon>Leishmania braziliensis species complex</taxon>
    </lineage>
</organism>
<dbReference type="InterPro" id="IPR036339">
    <property type="entry name" value="PUB-like_dom_sf"/>
</dbReference>
<sequence>MWMSPAPSLSIEGHFPFFAGTKPPSRCSTAEKGGANEGAYRVEGLGASCLASPPPSPHFSPLLAHKMNFATAEASATAETSLQSVPLLITCLHASAVSTPPAEVRRAFDIIEKLLSNRVQHPAEQCYTSFSATSTAWVNRVLPLVYALRLAAWMGCTLTAEGTRYVFIDNLSKAHAPVESNAEDRRRRRDQQQQQQQQLVDRLDELRCVASVWNMSVAEISVGASRRYQDAYGELLKLFQSAQDSIDREEVWTRHINCLQLYCLLARVHGVERQQVTTLSQATSDVLSGECAASWTARAQRELDRSLCASSSVPLCNAQGSSMTRTLPVLDARRTCRRGCETLATCLADDSLQWLLSRVSLCELRRMCESAVAESASGAAGGRESRSCTTVPLIPGFSVKVAERLRQQAQLDQHQRYIRTTGPAYRRLSQEERHRGESLILSIAALLQQIVEVSETQGMVRHDRHEARRLMDSFRQDGNLVKLYALEEQYMAALEEAKLLYGKPLVYTA</sequence>
<evidence type="ECO:0000313" key="1">
    <source>
        <dbReference type="EMBL" id="SYZ66503.1"/>
    </source>
</evidence>
<dbReference type="EMBL" id="LS997624">
    <property type="protein sequence ID" value="SYZ66503.1"/>
    <property type="molecule type" value="Genomic_DNA"/>
</dbReference>
<protein>
    <submittedName>
        <fullName evidence="1">Hypothetical_protein</fullName>
    </submittedName>
</protein>
<dbReference type="SUPFAM" id="SSF143503">
    <property type="entry name" value="PUG domain-like"/>
    <property type="match status" value="1"/>
</dbReference>
<dbReference type="Proteomes" id="UP000319462">
    <property type="component" value="Chromosome 25"/>
</dbReference>
<accession>A0A3P3Z8C9</accession>